<feature type="compositionally biased region" description="Basic and acidic residues" evidence="1">
    <location>
        <begin position="16"/>
        <end position="25"/>
    </location>
</feature>
<dbReference type="PANTHER" id="PTHR43760:SF1">
    <property type="entry name" value="ENDORIBONUCLEASE L-PSP_CHORISMATE MUTASE-LIKE DOMAIN-CONTAINING PROTEIN"/>
    <property type="match status" value="1"/>
</dbReference>
<evidence type="ECO:0000313" key="4">
    <source>
        <dbReference type="Proteomes" id="UP000322159"/>
    </source>
</evidence>
<name>A0A5C1YAY2_9MICO</name>
<organism evidence="3 4">
    <name type="scientific">Protaetiibacter larvae</name>
    <dbReference type="NCBI Taxonomy" id="2592654"/>
    <lineage>
        <taxon>Bacteria</taxon>
        <taxon>Bacillati</taxon>
        <taxon>Actinomycetota</taxon>
        <taxon>Actinomycetes</taxon>
        <taxon>Micrococcales</taxon>
        <taxon>Microbacteriaceae</taxon>
        <taxon>Protaetiibacter</taxon>
    </lineage>
</organism>
<reference evidence="3 4" key="1">
    <citation type="submission" date="2019-09" db="EMBL/GenBank/DDBJ databases">
        <title>Genome sequencing of strain KACC 19322.</title>
        <authorList>
            <person name="Heo J."/>
            <person name="Kim S.-J."/>
            <person name="Kim J.-S."/>
            <person name="Hong S.-B."/>
            <person name="Kwon S.-W."/>
        </authorList>
    </citation>
    <scope>NUCLEOTIDE SEQUENCE [LARGE SCALE GENOMIC DNA]</scope>
    <source>
        <strain evidence="3 4">KACC 19322</strain>
    </source>
</reference>
<dbReference type="Gene3D" id="3.30.1330.40">
    <property type="entry name" value="RutC-like"/>
    <property type="match status" value="1"/>
</dbReference>
<proteinExistence type="predicted"/>
<dbReference type="InterPro" id="IPR035959">
    <property type="entry name" value="RutC-like_sf"/>
</dbReference>
<dbReference type="Pfam" id="PF14588">
    <property type="entry name" value="YjgF_endoribonc"/>
    <property type="match status" value="1"/>
</dbReference>
<dbReference type="KEGG" id="lyk:FLP23_00890"/>
<dbReference type="PANTHER" id="PTHR43760">
    <property type="entry name" value="ENDORIBONUCLEASE-RELATED"/>
    <property type="match status" value="1"/>
</dbReference>
<sequence>MGTGADRAGSGGRARRLPEAPGRGERVVSVSDRLAELGLALPPVVTPVAAYVPAVTSGNLVFTAGQLPMVGGVLPAVGKVGAEVNAEEAKQFARICALNALAAAESVIGSLDRVTRVVKVVGFVASAPDFTGQPGVVNGASELLGEVFGDIGAHARSAVGVAVLPLDAPVEVELILEFA</sequence>
<dbReference type="SUPFAM" id="SSF55298">
    <property type="entry name" value="YjgF-like"/>
    <property type="match status" value="1"/>
</dbReference>
<dbReference type="InterPro" id="IPR013813">
    <property type="entry name" value="Endoribo_LPSP/chorism_mut-like"/>
</dbReference>
<evidence type="ECO:0000259" key="2">
    <source>
        <dbReference type="Pfam" id="PF14588"/>
    </source>
</evidence>
<dbReference type="AlphaFoldDB" id="A0A5C1YAY2"/>
<dbReference type="CDD" id="cd02199">
    <property type="entry name" value="YjgF_YER057c_UK114_like_1"/>
    <property type="match status" value="1"/>
</dbReference>
<accession>A0A5C1YAY2</accession>
<feature type="domain" description="Endoribonuclease L-PSP/chorismate mutase-like" evidence="2">
    <location>
        <begin position="33"/>
        <end position="175"/>
    </location>
</feature>
<dbReference type="Proteomes" id="UP000322159">
    <property type="component" value="Chromosome"/>
</dbReference>
<gene>
    <name evidence="3" type="ORF">FLP23_00890</name>
</gene>
<dbReference type="EMBL" id="CP043504">
    <property type="protein sequence ID" value="QEO10710.1"/>
    <property type="molecule type" value="Genomic_DNA"/>
</dbReference>
<keyword evidence="4" id="KW-1185">Reference proteome</keyword>
<evidence type="ECO:0000256" key="1">
    <source>
        <dbReference type="SAM" id="MobiDB-lite"/>
    </source>
</evidence>
<dbReference type="OrthoDB" id="9806229at2"/>
<evidence type="ECO:0000313" key="3">
    <source>
        <dbReference type="EMBL" id="QEO10710.1"/>
    </source>
</evidence>
<feature type="region of interest" description="Disordered" evidence="1">
    <location>
        <begin position="1"/>
        <end position="25"/>
    </location>
</feature>
<protein>
    <submittedName>
        <fullName evidence="3">RidA family protein</fullName>
    </submittedName>
</protein>